<keyword evidence="1" id="KW-0479">Metal-binding</keyword>
<dbReference type="PANTHER" id="PTHR25465:SF13">
    <property type="entry name" value="TRIPARTITE MOTIF-CONTAINING PROTEIN 42"/>
    <property type="match status" value="1"/>
</dbReference>
<dbReference type="EMBL" id="JACVVK020000085">
    <property type="protein sequence ID" value="KAK7494212.1"/>
    <property type="molecule type" value="Genomic_DNA"/>
</dbReference>
<dbReference type="Proteomes" id="UP001519460">
    <property type="component" value="Unassembled WGS sequence"/>
</dbReference>
<dbReference type="InterPro" id="IPR051051">
    <property type="entry name" value="E3_ubiq-ligase_TRIM/RNF"/>
</dbReference>
<evidence type="ECO:0000259" key="7">
    <source>
        <dbReference type="PROSITE" id="PS50119"/>
    </source>
</evidence>
<evidence type="ECO:0000313" key="9">
    <source>
        <dbReference type="Proteomes" id="UP001519460"/>
    </source>
</evidence>
<protein>
    <recommendedName>
        <fullName evidence="10">RING-type domain-containing protein</fullName>
    </recommendedName>
</protein>
<proteinExistence type="predicted"/>
<dbReference type="InterPro" id="IPR013083">
    <property type="entry name" value="Znf_RING/FYVE/PHD"/>
</dbReference>
<sequence>MAAVSASLVEETDCPVCSSLCHSPTVLPCGHIVCRQCQCTTLEGNGDKSTCPLCQHHLPSGQGQTINELAETLGRDLILDDLVTQQLANQTPVFCLACPKKPATKVCLDCESMYCAACSNAHEKMSLSRDHVQQDLPHALLNAPPAARSLSKPPSDNIIPSAASGDSIRDSHDTRPREDTDKDTLKMEARLCQDGVSRLKVAIALVDNNITQLLEVRKKLESRQKLLSSCVTRLATPDDVLVTKATAMLPRLRRVREECRPPPEVALTKLTEDVNIVDGK</sequence>
<dbReference type="AlphaFoldDB" id="A0ABD0L4F5"/>
<dbReference type="SMART" id="SM00336">
    <property type="entry name" value="BBOX"/>
    <property type="match status" value="1"/>
</dbReference>
<evidence type="ECO:0000256" key="1">
    <source>
        <dbReference type="ARBA" id="ARBA00022723"/>
    </source>
</evidence>
<gene>
    <name evidence="8" type="ORF">BaRGS_00014494</name>
</gene>
<evidence type="ECO:0000259" key="6">
    <source>
        <dbReference type="PROSITE" id="PS50089"/>
    </source>
</evidence>
<dbReference type="PANTHER" id="PTHR25465">
    <property type="entry name" value="B-BOX DOMAIN CONTAINING"/>
    <property type="match status" value="1"/>
</dbReference>
<keyword evidence="2 4" id="KW-0863">Zinc-finger</keyword>
<feature type="domain" description="B box-type" evidence="7">
    <location>
        <begin position="90"/>
        <end position="136"/>
    </location>
</feature>
<feature type="compositionally biased region" description="Basic and acidic residues" evidence="5">
    <location>
        <begin position="167"/>
        <end position="183"/>
    </location>
</feature>
<feature type="region of interest" description="Disordered" evidence="5">
    <location>
        <begin position="144"/>
        <end position="183"/>
    </location>
</feature>
<evidence type="ECO:0000313" key="8">
    <source>
        <dbReference type="EMBL" id="KAK7494212.1"/>
    </source>
</evidence>
<dbReference type="InterPro" id="IPR000315">
    <property type="entry name" value="Znf_B-box"/>
</dbReference>
<dbReference type="GO" id="GO:0008270">
    <property type="term" value="F:zinc ion binding"/>
    <property type="evidence" value="ECO:0007669"/>
    <property type="project" value="UniProtKB-KW"/>
</dbReference>
<feature type="domain" description="RING-type" evidence="6">
    <location>
        <begin position="14"/>
        <end position="55"/>
    </location>
</feature>
<evidence type="ECO:0008006" key="10">
    <source>
        <dbReference type="Google" id="ProtNLM"/>
    </source>
</evidence>
<evidence type="ECO:0000256" key="5">
    <source>
        <dbReference type="SAM" id="MobiDB-lite"/>
    </source>
</evidence>
<reference evidence="8 9" key="1">
    <citation type="journal article" date="2023" name="Sci. Data">
        <title>Genome assembly of the Korean intertidal mud-creeper Batillaria attramentaria.</title>
        <authorList>
            <person name="Patra A.K."/>
            <person name="Ho P.T."/>
            <person name="Jun S."/>
            <person name="Lee S.J."/>
            <person name="Kim Y."/>
            <person name="Won Y.J."/>
        </authorList>
    </citation>
    <scope>NUCLEOTIDE SEQUENCE [LARGE SCALE GENOMIC DNA]</scope>
    <source>
        <strain evidence="8">Wonlab-2016</strain>
    </source>
</reference>
<dbReference type="Gene3D" id="3.30.40.10">
    <property type="entry name" value="Zinc/RING finger domain, C3HC4 (zinc finger)"/>
    <property type="match status" value="1"/>
</dbReference>
<keyword evidence="9" id="KW-1185">Reference proteome</keyword>
<dbReference type="Pfam" id="PF22586">
    <property type="entry name" value="ANCHR-like_BBOX"/>
    <property type="match status" value="1"/>
</dbReference>
<comment type="caution">
    <text evidence="8">The sequence shown here is derived from an EMBL/GenBank/DDBJ whole genome shotgun (WGS) entry which is preliminary data.</text>
</comment>
<dbReference type="InterPro" id="IPR001841">
    <property type="entry name" value="Znf_RING"/>
</dbReference>
<name>A0ABD0L4F5_9CAEN</name>
<evidence type="ECO:0000256" key="3">
    <source>
        <dbReference type="ARBA" id="ARBA00022833"/>
    </source>
</evidence>
<evidence type="ECO:0000256" key="4">
    <source>
        <dbReference type="PROSITE-ProRule" id="PRU00024"/>
    </source>
</evidence>
<keyword evidence="3" id="KW-0862">Zinc</keyword>
<dbReference type="PROSITE" id="PS50119">
    <property type="entry name" value="ZF_BBOX"/>
    <property type="match status" value="1"/>
</dbReference>
<accession>A0ABD0L4F5</accession>
<evidence type="ECO:0000256" key="2">
    <source>
        <dbReference type="ARBA" id="ARBA00022771"/>
    </source>
</evidence>
<dbReference type="PROSITE" id="PS50089">
    <property type="entry name" value="ZF_RING_2"/>
    <property type="match status" value="1"/>
</dbReference>
<dbReference type="SUPFAM" id="SSF57850">
    <property type="entry name" value="RING/U-box"/>
    <property type="match status" value="1"/>
</dbReference>
<dbReference type="CDD" id="cd19757">
    <property type="entry name" value="Bbox1"/>
    <property type="match status" value="1"/>
</dbReference>
<organism evidence="8 9">
    <name type="scientific">Batillaria attramentaria</name>
    <dbReference type="NCBI Taxonomy" id="370345"/>
    <lineage>
        <taxon>Eukaryota</taxon>
        <taxon>Metazoa</taxon>
        <taxon>Spiralia</taxon>
        <taxon>Lophotrochozoa</taxon>
        <taxon>Mollusca</taxon>
        <taxon>Gastropoda</taxon>
        <taxon>Caenogastropoda</taxon>
        <taxon>Sorbeoconcha</taxon>
        <taxon>Cerithioidea</taxon>
        <taxon>Batillariidae</taxon>
        <taxon>Batillaria</taxon>
    </lineage>
</organism>